<name>A0ABM8VXE6_GIGMA</name>
<dbReference type="PANTHER" id="PTHR42765">
    <property type="entry name" value="SOLEUCYL-TRNA SYNTHETASE"/>
    <property type="match status" value="1"/>
</dbReference>
<comment type="caution">
    <text evidence="7">The sequence shown here is derived from an EMBL/GenBank/DDBJ whole genome shotgun (WGS) entry which is preliminary data.</text>
</comment>
<dbReference type="Gene3D" id="3.40.50.620">
    <property type="entry name" value="HUPs"/>
    <property type="match status" value="1"/>
</dbReference>
<sequence length="290" mass="33317">MDPKKIKEKKKQIYQKILTSNQKNPSFILHSGPTYANGKIHLGHVLNSIIKDIIVRFQANAHGLPVEHKVLQIYPQQKTDLRQTCYQFACEQAQLQKEQLKKLGLFTDYGKSYITLNKEYEAEQIRIFGDLPWTIPANQLIAVKKNASYALVNFSNEYLIILEKKISLLEKLKKEGVKVEKVFPVVDGEEFVQEKEGTGLVHLAPAFGAEDFILAKKEKIKISCPLEPNGCFNEKIGIPELVSKHYSAVNNYIIADLEKKNLVVKKEEITHNYPHDWRDKSPLIYRLTEQ</sequence>
<evidence type="ECO:0000256" key="5">
    <source>
        <dbReference type="ARBA" id="ARBA00023146"/>
    </source>
</evidence>
<dbReference type="Gene3D" id="3.90.740.10">
    <property type="entry name" value="Valyl/Leucyl/Isoleucyl-tRNA synthetase, editing domain"/>
    <property type="match status" value="1"/>
</dbReference>
<organism evidence="7 8">
    <name type="scientific">Gigaspora margarita</name>
    <dbReference type="NCBI Taxonomy" id="4874"/>
    <lineage>
        <taxon>Eukaryota</taxon>
        <taxon>Fungi</taxon>
        <taxon>Fungi incertae sedis</taxon>
        <taxon>Mucoromycota</taxon>
        <taxon>Glomeromycotina</taxon>
        <taxon>Glomeromycetes</taxon>
        <taxon>Diversisporales</taxon>
        <taxon>Gigasporaceae</taxon>
        <taxon>Gigaspora</taxon>
    </lineage>
</organism>
<evidence type="ECO:0000256" key="3">
    <source>
        <dbReference type="ARBA" id="ARBA00022840"/>
    </source>
</evidence>
<evidence type="ECO:0000256" key="1">
    <source>
        <dbReference type="ARBA" id="ARBA00022598"/>
    </source>
</evidence>
<dbReference type="Pfam" id="PF00133">
    <property type="entry name" value="tRNA-synt_1"/>
    <property type="match status" value="1"/>
</dbReference>
<dbReference type="InterPro" id="IPR050081">
    <property type="entry name" value="Ile-tRNA_ligase"/>
</dbReference>
<gene>
    <name evidence="7" type="ORF">GMARGA_LOCUS761</name>
</gene>
<keyword evidence="4" id="KW-0648">Protein biosynthesis</keyword>
<dbReference type="InterPro" id="IPR009008">
    <property type="entry name" value="Val/Leu/Ile-tRNA-synth_edit"/>
</dbReference>
<keyword evidence="1" id="KW-0436">Ligase</keyword>
<accession>A0ABM8VXE6</accession>
<evidence type="ECO:0000313" key="8">
    <source>
        <dbReference type="Proteomes" id="UP000789901"/>
    </source>
</evidence>
<feature type="domain" description="Aminoacyl-tRNA synthetase class Ia" evidence="6">
    <location>
        <begin position="10"/>
        <end position="131"/>
    </location>
</feature>
<keyword evidence="5" id="KW-0030">Aminoacyl-tRNA synthetase</keyword>
<protein>
    <submittedName>
        <fullName evidence="7">17640_t:CDS:1</fullName>
    </submittedName>
</protein>
<dbReference type="InterPro" id="IPR002300">
    <property type="entry name" value="aa-tRNA-synth_Ia"/>
</dbReference>
<evidence type="ECO:0000256" key="4">
    <source>
        <dbReference type="ARBA" id="ARBA00022917"/>
    </source>
</evidence>
<proteinExistence type="predicted"/>
<dbReference type="PANTHER" id="PTHR42765:SF1">
    <property type="entry name" value="ISOLEUCINE--TRNA LIGASE, MITOCHONDRIAL"/>
    <property type="match status" value="1"/>
</dbReference>
<dbReference type="Proteomes" id="UP000789901">
    <property type="component" value="Unassembled WGS sequence"/>
</dbReference>
<dbReference type="SUPFAM" id="SSF50677">
    <property type="entry name" value="ValRS/IleRS/LeuRS editing domain"/>
    <property type="match status" value="1"/>
</dbReference>
<dbReference type="SUPFAM" id="SSF52374">
    <property type="entry name" value="Nucleotidylyl transferase"/>
    <property type="match status" value="1"/>
</dbReference>
<dbReference type="InterPro" id="IPR014729">
    <property type="entry name" value="Rossmann-like_a/b/a_fold"/>
</dbReference>
<reference evidence="7 8" key="1">
    <citation type="submission" date="2021-06" db="EMBL/GenBank/DDBJ databases">
        <authorList>
            <person name="Kallberg Y."/>
            <person name="Tangrot J."/>
            <person name="Rosling A."/>
        </authorList>
    </citation>
    <scope>NUCLEOTIDE SEQUENCE [LARGE SCALE GENOMIC DNA]</scope>
    <source>
        <strain evidence="7 8">120-4 pot B 10/14</strain>
    </source>
</reference>
<keyword evidence="8" id="KW-1185">Reference proteome</keyword>
<dbReference type="EMBL" id="CAJVQB010000148">
    <property type="protein sequence ID" value="CAG8470673.1"/>
    <property type="molecule type" value="Genomic_DNA"/>
</dbReference>
<keyword evidence="2" id="KW-0547">Nucleotide-binding</keyword>
<evidence type="ECO:0000259" key="6">
    <source>
        <dbReference type="Pfam" id="PF00133"/>
    </source>
</evidence>
<keyword evidence="3" id="KW-0067">ATP-binding</keyword>
<evidence type="ECO:0000313" key="7">
    <source>
        <dbReference type="EMBL" id="CAG8470673.1"/>
    </source>
</evidence>
<evidence type="ECO:0000256" key="2">
    <source>
        <dbReference type="ARBA" id="ARBA00022741"/>
    </source>
</evidence>